<comment type="caution">
    <text evidence="2">The sequence shown here is derived from an EMBL/GenBank/DDBJ whole genome shotgun (WGS) entry which is preliminary data.</text>
</comment>
<evidence type="ECO:0008006" key="4">
    <source>
        <dbReference type="Google" id="ProtNLM"/>
    </source>
</evidence>
<feature type="compositionally biased region" description="Polar residues" evidence="1">
    <location>
        <begin position="228"/>
        <end position="237"/>
    </location>
</feature>
<feature type="region of interest" description="Disordered" evidence="1">
    <location>
        <begin position="228"/>
        <end position="452"/>
    </location>
</feature>
<feature type="compositionally biased region" description="Basic residues" evidence="1">
    <location>
        <begin position="278"/>
        <end position="287"/>
    </location>
</feature>
<feature type="compositionally biased region" description="Polar residues" evidence="1">
    <location>
        <begin position="122"/>
        <end position="137"/>
    </location>
</feature>
<feature type="compositionally biased region" description="Acidic residues" evidence="1">
    <location>
        <begin position="301"/>
        <end position="311"/>
    </location>
</feature>
<dbReference type="SUPFAM" id="SSF54160">
    <property type="entry name" value="Chromo domain-like"/>
    <property type="match status" value="1"/>
</dbReference>
<gene>
    <name evidence="2" type="ORF">O181_085774</name>
</gene>
<dbReference type="Gene3D" id="2.40.50.40">
    <property type="match status" value="1"/>
</dbReference>
<keyword evidence="3" id="KW-1185">Reference proteome</keyword>
<dbReference type="Proteomes" id="UP000765509">
    <property type="component" value="Unassembled WGS sequence"/>
</dbReference>
<dbReference type="CDD" id="cd00024">
    <property type="entry name" value="CD_CSD"/>
    <property type="match status" value="1"/>
</dbReference>
<feature type="compositionally biased region" description="Basic and acidic residues" evidence="1">
    <location>
        <begin position="241"/>
        <end position="253"/>
    </location>
</feature>
<dbReference type="EMBL" id="AVOT02051021">
    <property type="protein sequence ID" value="MBW0546059.1"/>
    <property type="molecule type" value="Genomic_DNA"/>
</dbReference>
<name>A0A9Q3FVQ1_9BASI</name>
<dbReference type="InterPro" id="IPR016197">
    <property type="entry name" value="Chromo-like_dom_sf"/>
</dbReference>
<protein>
    <recommendedName>
        <fullName evidence="4">Chromo domain-containing protein</fullName>
    </recommendedName>
</protein>
<dbReference type="AlphaFoldDB" id="A0A9Q3FVQ1"/>
<reference evidence="2" key="1">
    <citation type="submission" date="2021-03" db="EMBL/GenBank/DDBJ databases">
        <title>Draft genome sequence of rust myrtle Austropuccinia psidii MF-1, a brazilian biotype.</title>
        <authorList>
            <person name="Quecine M.C."/>
            <person name="Pachon D.M.R."/>
            <person name="Bonatelli M.L."/>
            <person name="Correr F.H."/>
            <person name="Franceschini L.M."/>
            <person name="Leite T.F."/>
            <person name="Margarido G.R.A."/>
            <person name="Almeida C.A."/>
            <person name="Ferrarezi J.A."/>
            <person name="Labate C.A."/>
        </authorList>
    </citation>
    <scope>NUCLEOTIDE SEQUENCE</scope>
    <source>
        <strain evidence="2">MF-1</strain>
    </source>
</reference>
<accession>A0A9Q3FVQ1</accession>
<feature type="region of interest" description="Disordered" evidence="1">
    <location>
        <begin position="122"/>
        <end position="190"/>
    </location>
</feature>
<feature type="compositionally biased region" description="Low complexity" evidence="1">
    <location>
        <begin position="171"/>
        <end position="185"/>
    </location>
</feature>
<feature type="compositionally biased region" description="Basic residues" evidence="1">
    <location>
        <begin position="146"/>
        <end position="160"/>
    </location>
</feature>
<dbReference type="OrthoDB" id="2507661at2759"/>
<evidence type="ECO:0000313" key="2">
    <source>
        <dbReference type="EMBL" id="MBW0546059.1"/>
    </source>
</evidence>
<feature type="compositionally biased region" description="Low complexity" evidence="1">
    <location>
        <begin position="39"/>
        <end position="51"/>
    </location>
</feature>
<feature type="compositionally biased region" description="Polar residues" evidence="1">
    <location>
        <begin position="1"/>
        <end position="23"/>
    </location>
</feature>
<feature type="compositionally biased region" description="Basic residues" evidence="1">
    <location>
        <begin position="323"/>
        <end position="340"/>
    </location>
</feature>
<feature type="compositionally biased region" description="Basic and acidic residues" evidence="1">
    <location>
        <begin position="312"/>
        <end position="322"/>
    </location>
</feature>
<evidence type="ECO:0000256" key="1">
    <source>
        <dbReference type="SAM" id="MobiDB-lite"/>
    </source>
</evidence>
<feature type="compositionally biased region" description="Polar residues" evidence="1">
    <location>
        <begin position="264"/>
        <end position="277"/>
    </location>
</feature>
<sequence length="452" mass="50834">MSSSENDSGPNTEGSFSDTQPFLNQRRRTASPTKVPAPSDSNQDSSCSSKQSEWELDWIEDDAIRDGNQRYYYIRYTGYAEVEWKPEACLDNALGLVRCYWENKSKGPEACRQAQIEFLANQSDSSENSTDLENSSQPIPAVHPPPKPKKLKRKKQKKNKSSSNSARYHSQSDCASSSSESTMNSEEQEVYECETGLAELGIEMPYIPQSPTSKAKFKILFENVRTWAQRTDSSIPKNINKPREPTPKIRVKLDPQLTPKSPPKSCTNHFSNDSSQRSPRHSSKHLSKSALIPPKGLDTNSDLDTDDEGNDRDDRRKKTYQKDKKKVSRGPKKNLKRKRLRISDSSNDSECTDSKDSSNSKGGAVNHLLQRKMTSQTDSIKKQCLRVPRRLRWADHEPGGSLLKPNLKKQSTDAIPKLTPPPLPIETSTTPRNDNPKSTTPPSDDIPVPQYL</sequence>
<evidence type="ECO:0000313" key="3">
    <source>
        <dbReference type="Proteomes" id="UP000765509"/>
    </source>
</evidence>
<proteinExistence type="predicted"/>
<organism evidence="2 3">
    <name type="scientific">Austropuccinia psidii MF-1</name>
    <dbReference type="NCBI Taxonomy" id="1389203"/>
    <lineage>
        <taxon>Eukaryota</taxon>
        <taxon>Fungi</taxon>
        <taxon>Dikarya</taxon>
        <taxon>Basidiomycota</taxon>
        <taxon>Pucciniomycotina</taxon>
        <taxon>Pucciniomycetes</taxon>
        <taxon>Pucciniales</taxon>
        <taxon>Sphaerophragmiaceae</taxon>
        <taxon>Austropuccinia</taxon>
    </lineage>
</organism>
<feature type="compositionally biased region" description="Polar residues" evidence="1">
    <location>
        <begin position="426"/>
        <end position="442"/>
    </location>
</feature>
<feature type="region of interest" description="Disordered" evidence="1">
    <location>
        <begin position="1"/>
        <end position="53"/>
    </location>
</feature>